<dbReference type="PANTHER" id="PTHR42881:SF13">
    <property type="entry name" value="PROLYL ENDOPEPTIDASE"/>
    <property type="match status" value="1"/>
</dbReference>
<dbReference type="AlphaFoldDB" id="A0A0A0D7J0"/>
<dbReference type="GO" id="GO:0004252">
    <property type="term" value="F:serine-type endopeptidase activity"/>
    <property type="evidence" value="ECO:0007669"/>
    <property type="project" value="InterPro"/>
</dbReference>
<sequence length="675" mass="75207">MDSQDDPYLWLEDIEGEKALDWVRARNAESTGRLAETAEFERMRRQMLEILDSEEKLPHIVRRGDRCYNFWRDAAHPRGLWRRTTLASFRTAEPVWEVLLDLDALAETEGENWVWHGSDVLEPDFRRALIALSRGGADAHVVREFDLESRSFVPDGFFLPEAKSRFGWKDVDSIYIGTDFGPGSLTRSGYPRVAKLWRRGEPLEAATIVYEGREDDLAVDAVHDDFPGFERDFVSRRIDFYTSELYLLGDDGALTLIDVPRDAEAGTHGPWLLVSPRTDWTVGGRTFAGGSLLAAPFDDWLAGKREPVALFEPTETTALSSYSGTRNHLVLQILDDVKSRVEVLTPGEGDWRRQALEGLPEAATIAYVGTAPHQDDDILVLASGFLEPDTLYRGTAGQPGFEMLKQAPAFFDASPYAVEQHFVASADGTRVPYFVVARKDLPRDGSAPVLLTGYGGFEVPLLPHYIPGEGRLWLDRGGVYAVANIRGGGEYGPRWHQAALRENRPRAYEDFAAVARDLVARGITSVPRLGIEGGSNGGLLVGNMLTTWPELFGAIVCAVPLLDMKRYTKLLAGASWTAEYGDPDKPEDWAFLQTFSPYQNLRQDAAYPPVLFLTSTRDDRVHPGHARKMAAKMIAMGKDVRYYENIEGGHGAAANNAQTAFNQALIHAFLWERLT</sequence>
<dbReference type="InterPro" id="IPR029058">
    <property type="entry name" value="AB_hydrolase_fold"/>
</dbReference>
<dbReference type="InterPro" id="IPR001375">
    <property type="entry name" value="Peptidase_S9_cat"/>
</dbReference>
<name>A0A0A0D7J0_9PROT</name>
<protein>
    <submittedName>
        <fullName evidence="6">Prolyl oligopeptidase</fullName>
    </submittedName>
</protein>
<proteinExistence type="predicted"/>
<dbReference type="InterPro" id="IPR051167">
    <property type="entry name" value="Prolyl_oligopep/macrocyclase"/>
</dbReference>
<accession>A0A0A0D7J0</accession>
<reference evidence="6 7" key="1">
    <citation type="submission" date="2014-01" db="EMBL/GenBank/DDBJ databases">
        <title>Genome sequence determination for a cystic fibrosis isolate, Inquilinus limosus.</title>
        <authorList>
            <person name="Pino M."/>
            <person name="Di Conza J."/>
            <person name="Gutkind G."/>
        </authorList>
    </citation>
    <scope>NUCLEOTIDE SEQUENCE [LARGE SCALE GENOMIC DNA]</scope>
    <source>
        <strain evidence="6 7">MP06</strain>
    </source>
</reference>
<dbReference type="GO" id="GO:0005829">
    <property type="term" value="C:cytosol"/>
    <property type="evidence" value="ECO:0007669"/>
    <property type="project" value="TreeGrafter"/>
</dbReference>
<dbReference type="Pfam" id="PF02897">
    <property type="entry name" value="Peptidase_S9_N"/>
    <property type="match status" value="1"/>
</dbReference>
<keyword evidence="3" id="KW-0720">Serine protease</keyword>
<dbReference type="GO" id="GO:0070012">
    <property type="term" value="F:oligopeptidase activity"/>
    <property type="evidence" value="ECO:0007669"/>
    <property type="project" value="TreeGrafter"/>
</dbReference>
<dbReference type="OrthoDB" id="9801421at2"/>
<dbReference type="Proteomes" id="UP000029995">
    <property type="component" value="Unassembled WGS sequence"/>
</dbReference>
<evidence type="ECO:0000256" key="2">
    <source>
        <dbReference type="ARBA" id="ARBA00022801"/>
    </source>
</evidence>
<dbReference type="Gene3D" id="3.40.50.1820">
    <property type="entry name" value="alpha/beta hydrolase"/>
    <property type="match status" value="1"/>
</dbReference>
<dbReference type="Pfam" id="PF00326">
    <property type="entry name" value="Peptidase_S9"/>
    <property type="match status" value="1"/>
</dbReference>
<dbReference type="InterPro" id="IPR002470">
    <property type="entry name" value="Peptidase_S9A"/>
</dbReference>
<evidence type="ECO:0000259" key="4">
    <source>
        <dbReference type="Pfam" id="PF00326"/>
    </source>
</evidence>
<evidence type="ECO:0000256" key="3">
    <source>
        <dbReference type="ARBA" id="ARBA00022825"/>
    </source>
</evidence>
<dbReference type="Gene3D" id="2.130.10.120">
    <property type="entry name" value="Prolyl oligopeptidase, N-terminal domain"/>
    <property type="match status" value="1"/>
</dbReference>
<comment type="caution">
    <text evidence="6">The sequence shown here is derived from an EMBL/GenBank/DDBJ whole genome shotgun (WGS) entry which is preliminary data.</text>
</comment>
<feature type="domain" description="Peptidase S9 prolyl oligopeptidase catalytic" evidence="4">
    <location>
        <begin position="473"/>
        <end position="673"/>
    </location>
</feature>
<keyword evidence="1" id="KW-0645">Protease</keyword>
<keyword evidence="2" id="KW-0378">Hydrolase</keyword>
<dbReference type="RefSeq" id="WP_034834519.1">
    <property type="nucleotide sequence ID" value="NZ_JANX01000078.1"/>
</dbReference>
<feature type="domain" description="Peptidase S9A N-terminal" evidence="5">
    <location>
        <begin position="5"/>
        <end position="393"/>
    </location>
</feature>
<dbReference type="SUPFAM" id="SSF50993">
    <property type="entry name" value="Peptidase/esterase 'gauge' domain"/>
    <property type="match status" value="1"/>
</dbReference>
<gene>
    <name evidence="6" type="ORF">P409_09080</name>
</gene>
<organism evidence="6 7">
    <name type="scientific">Inquilinus limosus MP06</name>
    <dbReference type="NCBI Taxonomy" id="1398085"/>
    <lineage>
        <taxon>Bacteria</taxon>
        <taxon>Pseudomonadati</taxon>
        <taxon>Pseudomonadota</taxon>
        <taxon>Alphaproteobacteria</taxon>
        <taxon>Rhodospirillales</taxon>
        <taxon>Rhodospirillaceae</taxon>
        <taxon>Inquilinus</taxon>
    </lineage>
</organism>
<dbReference type="InterPro" id="IPR023302">
    <property type="entry name" value="Pept_S9A_N"/>
</dbReference>
<evidence type="ECO:0000256" key="1">
    <source>
        <dbReference type="ARBA" id="ARBA00022670"/>
    </source>
</evidence>
<dbReference type="SUPFAM" id="SSF53474">
    <property type="entry name" value="alpha/beta-Hydrolases"/>
    <property type="match status" value="1"/>
</dbReference>
<evidence type="ECO:0000259" key="5">
    <source>
        <dbReference type="Pfam" id="PF02897"/>
    </source>
</evidence>
<dbReference type="GO" id="GO:0006508">
    <property type="term" value="P:proteolysis"/>
    <property type="evidence" value="ECO:0007669"/>
    <property type="project" value="UniProtKB-KW"/>
</dbReference>
<dbReference type="PRINTS" id="PR00862">
    <property type="entry name" value="PROLIGOPTASE"/>
</dbReference>
<dbReference type="PANTHER" id="PTHR42881">
    <property type="entry name" value="PROLYL ENDOPEPTIDASE"/>
    <property type="match status" value="1"/>
</dbReference>
<dbReference type="EMBL" id="JANX01000078">
    <property type="protein sequence ID" value="KGM34646.1"/>
    <property type="molecule type" value="Genomic_DNA"/>
</dbReference>
<evidence type="ECO:0000313" key="6">
    <source>
        <dbReference type="EMBL" id="KGM34646.1"/>
    </source>
</evidence>
<evidence type="ECO:0000313" key="7">
    <source>
        <dbReference type="Proteomes" id="UP000029995"/>
    </source>
</evidence>